<dbReference type="Proteomes" id="UP000004578">
    <property type="component" value="Unassembled WGS sequence"/>
</dbReference>
<reference evidence="1 2" key="1">
    <citation type="submission" date="2012-05" db="EMBL/GenBank/DDBJ databases">
        <authorList>
            <person name="Harkins D.M."/>
            <person name="Madupu R."/>
            <person name="Durkin A.S."/>
            <person name="Torralba M."/>
            <person name="Methe B."/>
            <person name="Sutton G.G."/>
            <person name="Nelson K.E."/>
        </authorList>
    </citation>
    <scope>NUCLEOTIDE SEQUENCE [LARGE SCALE GENOMIC DNA]</scope>
    <source>
        <strain evidence="1 2">F0490</strain>
    </source>
</reference>
<keyword evidence="2" id="KW-1185">Reference proteome</keyword>
<dbReference type="EMBL" id="AKFS01000006">
    <property type="protein sequence ID" value="EJF51719.1"/>
    <property type="molecule type" value="Genomic_DNA"/>
</dbReference>
<evidence type="ECO:0000313" key="1">
    <source>
        <dbReference type="EMBL" id="EJF51719.1"/>
    </source>
</evidence>
<gene>
    <name evidence="1" type="ORF">HMPREF1317_1694</name>
</gene>
<dbReference type="RefSeq" id="WP_005867124.1">
    <property type="nucleotide sequence ID" value="NZ_AKFS01000006.1"/>
</dbReference>
<dbReference type="OrthoDB" id="3235220at2"/>
<comment type="caution">
    <text evidence="1">The sequence shown here is derived from an EMBL/GenBank/DDBJ whole genome shotgun (WGS) entry which is preliminary data.</text>
</comment>
<name>J0NW73_9ACTO</name>
<evidence type="ECO:0000313" key="2">
    <source>
        <dbReference type="Proteomes" id="UP000004578"/>
    </source>
</evidence>
<dbReference type="PATRIC" id="fig|1125717.3.peg.36"/>
<sequence length="142" mass="15193">MAVKTLTLGPGKLSFGAPESLTHAAAQVTKCAVKPTAKQGDSVAVLSGDRVPGDRTEAATLEFTIYQDFGEAESFVEWTWANAGKELPFEFIPADKHDKAVRGRVTIERSDIGGEVGVKVTADLEFTCTTMPTIEPKTKIGH</sequence>
<proteinExistence type="predicted"/>
<accession>J0NW73</accession>
<protein>
    <submittedName>
        <fullName evidence="1">Uncharacterized protein</fullName>
    </submittedName>
</protein>
<organism evidence="1 2">
    <name type="scientific">Schaalia georgiae F0490</name>
    <dbReference type="NCBI Taxonomy" id="1125717"/>
    <lineage>
        <taxon>Bacteria</taxon>
        <taxon>Bacillati</taxon>
        <taxon>Actinomycetota</taxon>
        <taxon>Actinomycetes</taxon>
        <taxon>Actinomycetales</taxon>
        <taxon>Actinomycetaceae</taxon>
        <taxon>Schaalia</taxon>
    </lineage>
</organism>
<dbReference type="AlphaFoldDB" id="J0NW73"/>